<accession>A0A0A2KVE9</accession>
<reference evidence="3 4" key="1">
    <citation type="journal article" date="2015" name="Mol. Plant Microbe Interact.">
        <title>Genome, transcriptome, and functional analyses of Penicillium expansum provide new insights into secondary metabolism and pathogenicity.</title>
        <authorList>
            <person name="Ballester A.R."/>
            <person name="Marcet-Houben M."/>
            <person name="Levin E."/>
            <person name="Sela N."/>
            <person name="Selma-Lazaro C."/>
            <person name="Carmona L."/>
            <person name="Wisniewski M."/>
            <person name="Droby S."/>
            <person name="Gonzalez-Candelas L."/>
            <person name="Gabaldon T."/>
        </authorList>
    </citation>
    <scope>NUCLEOTIDE SEQUENCE [LARGE SCALE GENOMIC DNA]</scope>
    <source>
        <strain evidence="3 4">PHI-1</strain>
    </source>
</reference>
<dbReference type="OrthoDB" id="4370003at2759"/>
<name>A0A0A2KVE9_PENIT</name>
<evidence type="ECO:0000256" key="2">
    <source>
        <dbReference type="SAM" id="SignalP"/>
    </source>
</evidence>
<dbReference type="Proteomes" id="UP000030104">
    <property type="component" value="Unassembled WGS sequence"/>
</dbReference>
<evidence type="ECO:0000313" key="3">
    <source>
        <dbReference type="EMBL" id="KGO70903.1"/>
    </source>
</evidence>
<keyword evidence="4" id="KW-1185">Reference proteome</keyword>
<gene>
    <name evidence="3" type="ORF">PITC_065840</name>
</gene>
<dbReference type="PhylomeDB" id="A0A0A2KVE9"/>
<dbReference type="EMBL" id="JQGA01000986">
    <property type="protein sequence ID" value="KGO70903.1"/>
    <property type="molecule type" value="Genomic_DNA"/>
</dbReference>
<dbReference type="STRING" id="40296.A0A0A2KVE9"/>
<feature type="compositionally biased region" description="Polar residues" evidence="1">
    <location>
        <begin position="68"/>
        <end position="90"/>
    </location>
</feature>
<comment type="caution">
    <text evidence="3">The sequence shown here is derived from an EMBL/GenBank/DDBJ whole genome shotgun (WGS) entry which is preliminary data.</text>
</comment>
<organism evidence="3 4">
    <name type="scientific">Penicillium italicum</name>
    <name type="common">Blue mold</name>
    <dbReference type="NCBI Taxonomy" id="40296"/>
    <lineage>
        <taxon>Eukaryota</taxon>
        <taxon>Fungi</taxon>
        <taxon>Dikarya</taxon>
        <taxon>Ascomycota</taxon>
        <taxon>Pezizomycotina</taxon>
        <taxon>Eurotiomycetes</taxon>
        <taxon>Eurotiomycetidae</taxon>
        <taxon>Eurotiales</taxon>
        <taxon>Aspergillaceae</taxon>
        <taxon>Penicillium</taxon>
    </lineage>
</organism>
<keyword evidence="2" id="KW-0732">Signal</keyword>
<proteinExistence type="predicted"/>
<sequence length="123" mass="13656">MRPDAISVLAAFLAVGGLELVVAQDAPEAHVQRPRWYFPQEVKRTIRRNAEPDPDSILNDTFENLTPTQVTSSAATTAIPETSDPAQPQKGQEVVVVTISVDPKNPEITHRITGFEHREHHQE</sequence>
<feature type="signal peptide" evidence="2">
    <location>
        <begin position="1"/>
        <end position="23"/>
    </location>
</feature>
<dbReference type="AlphaFoldDB" id="A0A0A2KVE9"/>
<dbReference type="HOGENOM" id="CLU_2016035_0_0_1"/>
<evidence type="ECO:0000313" key="4">
    <source>
        <dbReference type="Proteomes" id="UP000030104"/>
    </source>
</evidence>
<evidence type="ECO:0000256" key="1">
    <source>
        <dbReference type="SAM" id="MobiDB-lite"/>
    </source>
</evidence>
<feature type="chain" id="PRO_5001990491" evidence="2">
    <location>
        <begin position="24"/>
        <end position="123"/>
    </location>
</feature>
<feature type="region of interest" description="Disordered" evidence="1">
    <location>
        <begin position="68"/>
        <end position="92"/>
    </location>
</feature>
<protein>
    <submittedName>
        <fullName evidence="3">Uncharacterized protein</fullName>
    </submittedName>
</protein>